<protein>
    <submittedName>
        <fullName evidence="1">Si:ch73-21g5.7</fullName>
    </submittedName>
</protein>
<keyword evidence="2" id="KW-1185">Reference proteome</keyword>
<evidence type="ECO:0000313" key="2">
    <source>
        <dbReference type="Proteomes" id="UP000264800"/>
    </source>
</evidence>
<dbReference type="Proteomes" id="UP000264800">
    <property type="component" value="Unplaced"/>
</dbReference>
<dbReference type="OMA" id="WDKTVSF"/>
<reference evidence="1" key="1">
    <citation type="submission" date="2025-08" db="UniProtKB">
        <authorList>
            <consortium name="Ensembl"/>
        </authorList>
    </citation>
    <scope>IDENTIFICATION</scope>
</reference>
<dbReference type="GeneTree" id="ENSGT00940000175890"/>
<evidence type="ECO:0000313" key="1">
    <source>
        <dbReference type="Ensembl" id="ENSKMAP00000016774.1"/>
    </source>
</evidence>
<dbReference type="Ensembl" id="ENSKMAT00000017008.1">
    <property type="protein sequence ID" value="ENSKMAP00000016774.1"/>
    <property type="gene ID" value="ENSKMAG00000012529.1"/>
</dbReference>
<name>A0A3Q3AYX7_KRYMA</name>
<organism evidence="1 2">
    <name type="scientific">Kryptolebias marmoratus</name>
    <name type="common">Mangrove killifish</name>
    <name type="synonym">Rivulus marmoratus</name>
    <dbReference type="NCBI Taxonomy" id="37003"/>
    <lineage>
        <taxon>Eukaryota</taxon>
        <taxon>Metazoa</taxon>
        <taxon>Chordata</taxon>
        <taxon>Craniata</taxon>
        <taxon>Vertebrata</taxon>
        <taxon>Euteleostomi</taxon>
        <taxon>Actinopterygii</taxon>
        <taxon>Neopterygii</taxon>
        <taxon>Teleostei</taxon>
        <taxon>Neoteleostei</taxon>
        <taxon>Acanthomorphata</taxon>
        <taxon>Ovalentaria</taxon>
        <taxon>Atherinomorphae</taxon>
        <taxon>Cyprinodontiformes</taxon>
        <taxon>Rivulidae</taxon>
        <taxon>Kryptolebias</taxon>
    </lineage>
</organism>
<reference evidence="1" key="2">
    <citation type="submission" date="2025-09" db="UniProtKB">
        <authorList>
            <consortium name="Ensembl"/>
        </authorList>
    </citation>
    <scope>IDENTIFICATION</scope>
</reference>
<dbReference type="AlphaFoldDB" id="A0A3Q3AYX7"/>
<accession>A0A3Q3AYX7</accession>
<sequence>MCKMLERKCTDKAQRLCSSLESQLSTGMSGSDMWDKTVSLFTVRKTFVFHNGYTKSSRDALRLLRSPAEDVAPPCCQ</sequence>
<proteinExistence type="predicted"/>